<dbReference type="Pfam" id="PF13356">
    <property type="entry name" value="Arm-DNA-bind_3"/>
    <property type="match status" value="1"/>
</dbReference>
<dbReference type="InterPro" id="IPR013762">
    <property type="entry name" value="Integrase-like_cat_sf"/>
</dbReference>
<dbReference type="InterPro" id="IPR011010">
    <property type="entry name" value="DNA_brk_join_enz"/>
</dbReference>
<dbReference type="AlphaFoldDB" id="A0A0H2XMX4"/>
<dbReference type="SUPFAM" id="SSF56349">
    <property type="entry name" value="DNA breaking-rejoining enzymes"/>
    <property type="match status" value="1"/>
</dbReference>
<evidence type="ECO:0000256" key="1">
    <source>
        <dbReference type="ARBA" id="ARBA00008857"/>
    </source>
</evidence>
<dbReference type="InterPro" id="IPR025166">
    <property type="entry name" value="Integrase_DNA_bind_dom"/>
</dbReference>
<dbReference type="GO" id="GO:0015074">
    <property type="term" value="P:DNA integration"/>
    <property type="evidence" value="ECO:0007669"/>
    <property type="project" value="UniProtKB-KW"/>
</dbReference>
<keyword evidence="2" id="KW-0229">DNA integration</keyword>
<dbReference type="PANTHER" id="PTHR30629">
    <property type="entry name" value="PROPHAGE INTEGRASE"/>
    <property type="match status" value="1"/>
</dbReference>
<dbReference type="GO" id="GO:0003677">
    <property type="term" value="F:DNA binding"/>
    <property type="evidence" value="ECO:0007669"/>
    <property type="project" value="InterPro"/>
</dbReference>
<comment type="similarity">
    <text evidence="1">Belongs to the 'phage' integrase family.</text>
</comment>
<protein>
    <submittedName>
        <fullName evidence="5">Phage integrase</fullName>
    </submittedName>
</protein>
<name>A0A0H2XMX4_BURO1</name>
<gene>
    <name evidence="5" type="ordered locus">Bcen_0845</name>
</gene>
<organism evidence="5">
    <name type="scientific">Burkholderia orbicola (strain AU 1054)</name>
    <dbReference type="NCBI Taxonomy" id="331271"/>
    <lineage>
        <taxon>Bacteria</taxon>
        <taxon>Pseudomonadati</taxon>
        <taxon>Pseudomonadota</taxon>
        <taxon>Betaproteobacteria</taxon>
        <taxon>Burkholderiales</taxon>
        <taxon>Burkholderiaceae</taxon>
        <taxon>Burkholderia</taxon>
        <taxon>Burkholderia cepacia complex</taxon>
        <taxon>Burkholderia orbicola</taxon>
    </lineage>
</organism>
<dbReference type="HOGENOM" id="CLU_027562_3_0_4"/>
<dbReference type="InterPro" id="IPR002104">
    <property type="entry name" value="Integrase_catalytic"/>
</dbReference>
<dbReference type="Gene3D" id="1.10.443.10">
    <property type="entry name" value="Intergrase catalytic core"/>
    <property type="match status" value="1"/>
</dbReference>
<keyword evidence="3" id="KW-0233">DNA recombination</keyword>
<dbReference type="InterPro" id="IPR050808">
    <property type="entry name" value="Phage_Integrase"/>
</dbReference>
<evidence type="ECO:0000313" key="5">
    <source>
        <dbReference type="EMBL" id="ABF75754.1"/>
    </source>
</evidence>
<evidence type="ECO:0000259" key="4">
    <source>
        <dbReference type="PROSITE" id="PS51898"/>
    </source>
</evidence>
<proteinExistence type="inferred from homology"/>
<reference evidence="5" key="1">
    <citation type="submission" date="2006-05" db="EMBL/GenBank/DDBJ databases">
        <title>Complete sequence of chromosome 1 of Burkholderia cenocepacia AU 1054.</title>
        <authorList>
            <consortium name="US DOE Joint Genome Institute"/>
            <person name="Copeland A."/>
            <person name="Lucas S."/>
            <person name="Lapidus A."/>
            <person name="Barry K."/>
            <person name="Detter J.C."/>
            <person name="Glavina del Rio T."/>
            <person name="Hammon N."/>
            <person name="Israni S."/>
            <person name="Dalin E."/>
            <person name="Tice H."/>
            <person name="Pitluck S."/>
            <person name="Chain P."/>
            <person name="Malfatti S."/>
            <person name="Shin M."/>
            <person name="Vergez L."/>
            <person name="Schmutz J."/>
            <person name="Larimer F."/>
            <person name="Land M."/>
            <person name="Hauser L."/>
            <person name="Kyrpides N."/>
            <person name="Lykidis A."/>
            <person name="LiPuma J.J."/>
            <person name="Konstantinidis K."/>
            <person name="Tiedje J.M."/>
            <person name="Richardson P."/>
        </authorList>
    </citation>
    <scope>NUCLEOTIDE SEQUENCE [LARGE SCALE GENOMIC DNA]</scope>
    <source>
        <strain evidence="5">AU 1054</strain>
    </source>
</reference>
<evidence type="ECO:0000256" key="3">
    <source>
        <dbReference type="ARBA" id="ARBA00023172"/>
    </source>
</evidence>
<evidence type="ECO:0000256" key="2">
    <source>
        <dbReference type="ARBA" id="ARBA00022908"/>
    </source>
</evidence>
<dbReference type="GO" id="GO:0006310">
    <property type="term" value="P:DNA recombination"/>
    <property type="evidence" value="ECO:0007669"/>
    <property type="project" value="UniProtKB-KW"/>
</dbReference>
<feature type="domain" description="Tyr recombinase" evidence="4">
    <location>
        <begin position="233"/>
        <end position="426"/>
    </location>
</feature>
<sequence length="457" mass="50732">MAKINFTADRVASFEAASGKNQTIYWDAKAPGLGVRVTPGGARTYVYESRLFGKTIRMTIGDARAWTLGKARTEAARLKTAIDDGIDPREQAAEQRAAYEARKAEAKRQDATVREAWAAYLDANRSRWSERHLSDHENLAHAGGEPRKRGKGTTVAGPLAALMALKLSNLTAEAVAAWLESESQTRPTNAEQSYRKLRALIRWCNDRPEYAGIIPPNAYNARAVRSAVPRTKAKDDCLQREQLSAWFDAVRKLGNPVIATYLQALLITGARREEIAALRWTDVDFQWRSLSIADKVEGSRVIPLTPYLASILRELKRLNDTPPSIRQIRDLTAKGESWSPSPWVFASKKSADGKIAEPRIAHNQALAVAGLPHLSLHGLRRSFGTLSEWVGCPVGVVAQIQGHKPSAIAEKHYRRRPLDLLRTWHDEIEAWMLAQTGVEFSSPQTATTLRIAGNHNK</sequence>
<dbReference type="PANTHER" id="PTHR30629:SF6">
    <property type="entry name" value="PROPHAGE INTEGRASE INTA-RELATED"/>
    <property type="match status" value="1"/>
</dbReference>
<dbReference type="PROSITE" id="PS51898">
    <property type="entry name" value="TYR_RECOMBINASE"/>
    <property type="match status" value="1"/>
</dbReference>
<dbReference type="Gene3D" id="3.30.160.390">
    <property type="entry name" value="Integrase, DNA-binding domain"/>
    <property type="match status" value="1"/>
</dbReference>
<dbReference type="InterPro" id="IPR038488">
    <property type="entry name" value="Integrase_DNA-bd_sf"/>
</dbReference>
<accession>A0A0H2XMX4</accession>
<dbReference type="Pfam" id="PF00589">
    <property type="entry name" value="Phage_integrase"/>
    <property type="match status" value="1"/>
</dbReference>
<dbReference type="EMBL" id="CP000378">
    <property type="protein sequence ID" value="ABF75754.1"/>
    <property type="molecule type" value="Genomic_DNA"/>
</dbReference>